<feature type="compositionally biased region" description="Acidic residues" evidence="1">
    <location>
        <begin position="35"/>
        <end position="95"/>
    </location>
</feature>
<name>A0A7X8C3X8_9LACT</name>
<dbReference type="RefSeq" id="WP_276648052.1">
    <property type="nucleotide sequence ID" value="NZ_JAAYSM010000183.1"/>
</dbReference>
<evidence type="ECO:0000256" key="2">
    <source>
        <dbReference type="SAM" id="SignalP"/>
    </source>
</evidence>
<reference evidence="3 4" key="1">
    <citation type="journal article" date="2020" name="Biotechnol. Biofuels">
        <title>New insights from the biogas microbiome by comprehensive genome-resolved metagenomics of nearly 1600 species originating from multiple anaerobic digesters.</title>
        <authorList>
            <person name="Campanaro S."/>
            <person name="Treu L."/>
            <person name="Rodriguez-R L.M."/>
            <person name="Kovalovszki A."/>
            <person name="Ziels R.M."/>
            <person name="Maus I."/>
            <person name="Zhu X."/>
            <person name="Kougias P.G."/>
            <person name="Basile A."/>
            <person name="Luo G."/>
            <person name="Schluter A."/>
            <person name="Konstantinidis K.T."/>
            <person name="Angelidaki I."/>
        </authorList>
    </citation>
    <scope>NUCLEOTIDE SEQUENCE [LARGE SCALE GENOMIC DNA]</scope>
    <source>
        <strain evidence="3">AS23ysBPME_34</strain>
    </source>
</reference>
<evidence type="ECO:0000256" key="1">
    <source>
        <dbReference type="SAM" id="MobiDB-lite"/>
    </source>
</evidence>
<dbReference type="Proteomes" id="UP000541058">
    <property type="component" value="Unassembled WGS sequence"/>
</dbReference>
<dbReference type="Gene3D" id="2.60.40.4170">
    <property type="match status" value="2"/>
</dbReference>
<feature type="region of interest" description="Disordered" evidence="1">
    <location>
        <begin position="29"/>
        <end position="95"/>
    </location>
</feature>
<proteinExistence type="predicted"/>
<feature type="chain" id="PRO_5031156332" evidence="2">
    <location>
        <begin position="29"/>
        <end position="453"/>
    </location>
</feature>
<evidence type="ECO:0000313" key="3">
    <source>
        <dbReference type="EMBL" id="NLJ18349.1"/>
    </source>
</evidence>
<keyword evidence="2" id="KW-0732">Signal</keyword>
<feature type="signal peptide" evidence="2">
    <location>
        <begin position="1"/>
        <end position="28"/>
    </location>
</feature>
<dbReference type="EMBL" id="JAAYSM010000183">
    <property type="protein sequence ID" value="NLJ18349.1"/>
    <property type="molecule type" value="Genomic_DNA"/>
</dbReference>
<comment type="caution">
    <text evidence="3">The sequence shown here is derived from an EMBL/GenBank/DDBJ whole genome shotgun (WGS) entry which is preliminary data.</text>
</comment>
<protein>
    <submittedName>
        <fullName evidence="3">DUF5068 domain-containing protein</fullName>
    </submittedName>
</protein>
<dbReference type="InterPro" id="IPR031888">
    <property type="entry name" value="DUF5068"/>
</dbReference>
<sequence>MKKSLLASTLILSLLAGTFVPTLAPAYAEETTTVSEDEEETTAEETTSEETTVAEETNDTEESSENNESSDEDADDTDDNETNDEEAPANDDDDAADWEAYQAKLQEILEAEKVEVLYKNLKPINLSEDVEGIDIIINGYYYYEISNFDVDWEYVFGDQTEKGGVIVYDITLRNTSDQDLYPVPTFNTTVTGNEDFITNNNSLVKESQSINWLFHNDNEGVLEAGQEIRGFYPLPITPNTMEKIEAEGIGLMETPAVYTSEDFETETLLARGTNIRIPFTTKGEEIAAAAADFYPDVYTLENWGNKTLVDEVELSETIESQGLSITIDSYQLTELEPNEDYKDRFADFEDGAYLLTVAVTYDNQTKKDLQLDMVSGTLALADMIRYFSEGLLEPRLENRELPAGETASRYHTFLMDGKTYEKFAEDEWVLELKPQDTDFDRLGEKDAFFFELK</sequence>
<dbReference type="Pfam" id="PF16781">
    <property type="entry name" value="DUF5068"/>
    <property type="match status" value="1"/>
</dbReference>
<organism evidence="3 4">
    <name type="scientific">Globicatella sulfidifaciens</name>
    <dbReference type="NCBI Taxonomy" id="136093"/>
    <lineage>
        <taxon>Bacteria</taxon>
        <taxon>Bacillati</taxon>
        <taxon>Bacillota</taxon>
        <taxon>Bacilli</taxon>
        <taxon>Lactobacillales</taxon>
        <taxon>Aerococcaceae</taxon>
        <taxon>Globicatella</taxon>
    </lineage>
</organism>
<accession>A0A7X8C3X8</accession>
<evidence type="ECO:0000313" key="4">
    <source>
        <dbReference type="Proteomes" id="UP000541058"/>
    </source>
</evidence>
<dbReference type="AlphaFoldDB" id="A0A7X8C3X8"/>
<gene>
    <name evidence="3" type="ORF">GX355_05760</name>
</gene>